<dbReference type="AlphaFoldDB" id="A0A0D3KYB5"/>
<dbReference type="InterPro" id="IPR016186">
    <property type="entry name" value="C-type_lectin-like/link_sf"/>
</dbReference>
<feature type="transmembrane region" description="Helical" evidence="1">
    <location>
        <begin position="375"/>
        <end position="395"/>
    </location>
</feature>
<name>A0A0D3KYB5_EMIH1</name>
<reference evidence="3" key="2">
    <citation type="submission" date="2024-10" db="UniProtKB">
        <authorList>
            <consortium name="EnsemblProtists"/>
        </authorList>
    </citation>
    <scope>IDENTIFICATION</scope>
</reference>
<dbReference type="PROSITE" id="PS50041">
    <property type="entry name" value="C_TYPE_LECTIN_2"/>
    <property type="match status" value="1"/>
</dbReference>
<dbReference type="HOGENOM" id="CLU_340531_0_0_1"/>
<dbReference type="SUPFAM" id="SSF56436">
    <property type="entry name" value="C-type lectin-like"/>
    <property type="match status" value="1"/>
</dbReference>
<organism evidence="3 4">
    <name type="scientific">Emiliania huxleyi (strain CCMP1516)</name>
    <dbReference type="NCBI Taxonomy" id="280463"/>
    <lineage>
        <taxon>Eukaryota</taxon>
        <taxon>Haptista</taxon>
        <taxon>Haptophyta</taxon>
        <taxon>Prymnesiophyceae</taxon>
        <taxon>Isochrysidales</taxon>
        <taxon>Noelaerhabdaceae</taxon>
        <taxon>Emiliania</taxon>
    </lineage>
</organism>
<evidence type="ECO:0000259" key="2">
    <source>
        <dbReference type="PROSITE" id="PS50041"/>
    </source>
</evidence>
<feature type="transmembrane region" description="Helical" evidence="1">
    <location>
        <begin position="310"/>
        <end position="332"/>
    </location>
</feature>
<protein>
    <recommendedName>
        <fullName evidence="2">C-type lectin domain-containing protein</fullName>
    </recommendedName>
</protein>
<keyword evidence="1" id="KW-0812">Transmembrane</keyword>
<dbReference type="EnsemblProtists" id="EOD40750">
    <property type="protein sequence ID" value="EOD40750"/>
    <property type="gene ID" value="EMIHUDRAFT_222520"/>
</dbReference>
<feature type="domain" description="C-type lectin" evidence="2">
    <location>
        <begin position="156"/>
        <end position="200"/>
    </location>
</feature>
<dbReference type="GeneID" id="17286021"/>
<dbReference type="Proteomes" id="UP000013827">
    <property type="component" value="Unassembled WGS sequence"/>
</dbReference>
<keyword evidence="1" id="KW-0472">Membrane</keyword>
<dbReference type="InterPro" id="IPR016187">
    <property type="entry name" value="CTDL_fold"/>
</dbReference>
<feature type="transmembrane region" description="Helical" evidence="1">
    <location>
        <begin position="407"/>
        <end position="428"/>
    </location>
</feature>
<feature type="transmembrane region" description="Helical" evidence="1">
    <location>
        <begin position="282"/>
        <end position="304"/>
    </location>
</feature>
<dbReference type="Gene3D" id="3.10.100.10">
    <property type="entry name" value="Mannose-Binding Protein A, subunit A"/>
    <property type="match status" value="1"/>
</dbReference>
<dbReference type="InterPro" id="IPR001304">
    <property type="entry name" value="C-type_lectin-like"/>
</dbReference>
<dbReference type="CDD" id="cd00037">
    <property type="entry name" value="CLECT"/>
    <property type="match status" value="1"/>
</dbReference>
<dbReference type="KEGG" id="ehx:EMIHUDRAFT_222520"/>
<evidence type="ECO:0000313" key="3">
    <source>
        <dbReference type="EnsemblProtists" id="EOD40750"/>
    </source>
</evidence>
<dbReference type="PaxDb" id="2903-EOD40750"/>
<feature type="transmembrane region" description="Helical" evidence="1">
    <location>
        <begin position="339"/>
        <end position="363"/>
    </location>
</feature>
<keyword evidence="1" id="KW-1133">Transmembrane helix</keyword>
<accession>A0A0D3KYB5</accession>
<evidence type="ECO:0000256" key="1">
    <source>
        <dbReference type="SAM" id="Phobius"/>
    </source>
</evidence>
<reference evidence="4" key="1">
    <citation type="journal article" date="2013" name="Nature">
        <title>Pan genome of the phytoplankton Emiliania underpins its global distribution.</title>
        <authorList>
            <person name="Read B.A."/>
            <person name="Kegel J."/>
            <person name="Klute M.J."/>
            <person name="Kuo A."/>
            <person name="Lefebvre S.C."/>
            <person name="Maumus F."/>
            <person name="Mayer C."/>
            <person name="Miller J."/>
            <person name="Monier A."/>
            <person name="Salamov A."/>
            <person name="Young J."/>
            <person name="Aguilar M."/>
            <person name="Claverie J.M."/>
            <person name="Frickenhaus S."/>
            <person name="Gonzalez K."/>
            <person name="Herman E.K."/>
            <person name="Lin Y.C."/>
            <person name="Napier J."/>
            <person name="Ogata H."/>
            <person name="Sarno A.F."/>
            <person name="Shmutz J."/>
            <person name="Schroeder D."/>
            <person name="de Vargas C."/>
            <person name="Verret F."/>
            <person name="von Dassow P."/>
            <person name="Valentin K."/>
            <person name="Van de Peer Y."/>
            <person name="Wheeler G."/>
            <person name="Dacks J.B."/>
            <person name="Delwiche C.F."/>
            <person name="Dyhrman S.T."/>
            <person name="Glockner G."/>
            <person name="John U."/>
            <person name="Richards T."/>
            <person name="Worden A.Z."/>
            <person name="Zhang X."/>
            <person name="Grigoriev I.V."/>
            <person name="Allen A.E."/>
            <person name="Bidle K."/>
            <person name="Borodovsky M."/>
            <person name="Bowler C."/>
            <person name="Brownlee C."/>
            <person name="Cock J.M."/>
            <person name="Elias M."/>
            <person name="Gladyshev V.N."/>
            <person name="Groth M."/>
            <person name="Guda C."/>
            <person name="Hadaegh A."/>
            <person name="Iglesias-Rodriguez M.D."/>
            <person name="Jenkins J."/>
            <person name="Jones B.M."/>
            <person name="Lawson T."/>
            <person name="Leese F."/>
            <person name="Lindquist E."/>
            <person name="Lobanov A."/>
            <person name="Lomsadze A."/>
            <person name="Malik S.B."/>
            <person name="Marsh M.E."/>
            <person name="Mackinder L."/>
            <person name="Mock T."/>
            <person name="Mueller-Roeber B."/>
            <person name="Pagarete A."/>
            <person name="Parker M."/>
            <person name="Probert I."/>
            <person name="Quesneville H."/>
            <person name="Raines C."/>
            <person name="Rensing S.A."/>
            <person name="Riano-Pachon D.M."/>
            <person name="Richier S."/>
            <person name="Rokitta S."/>
            <person name="Shiraiwa Y."/>
            <person name="Soanes D.M."/>
            <person name="van der Giezen M."/>
            <person name="Wahlund T.M."/>
            <person name="Williams B."/>
            <person name="Wilson W."/>
            <person name="Wolfe G."/>
            <person name="Wurch L.L."/>
        </authorList>
    </citation>
    <scope>NUCLEOTIDE SEQUENCE</scope>
</reference>
<evidence type="ECO:0000313" key="4">
    <source>
        <dbReference type="Proteomes" id="UP000013827"/>
    </source>
</evidence>
<feature type="transmembrane region" description="Helical" evidence="1">
    <location>
        <begin position="215"/>
        <end position="237"/>
    </location>
</feature>
<keyword evidence="4" id="KW-1185">Reference proteome</keyword>
<dbReference type="RefSeq" id="XP_005793179.1">
    <property type="nucleotide sequence ID" value="XM_005793122.1"/>
</dbReference>
<sequence>MLACAALRYKVGLVYRYHGNAAETGEYLYDPNYTPTRDIEQVVHTLSAMFKPTSVEPELRQAGAAFYRCRMAAPLLLGSIAVPVLSTGGGDDAPVLSTGGGDDRDYIVLSQVGGREACHEACVAENATLACIDTDIETYRVSQLLRHAPGRVGDAWLAACSTEYDNWAPGQPSDGDCNTVDQRGRWHAVDCLSERQCLCERSGGVDYESEAWRELAIFLAANGLWSALLFTAFLRWLRESKRRSQASLPSGGGSRKTRFSVAARLRSATRVGRSLRARVQGLLITVGVIVLSWAFLPSLMFIFGWWPRRLAGSCFVWLHFAMLGVSSIGLAVRPVDHAVIRYISLFASVVASALAGLLLYASVSGLDDPTLRICFFIGGLAALTFCPIFYHAYYVSRTRPRAAWRGIWLGCRLAHGAIGAMVLVYFTLAALLDQKLVPDWWPFATSTDLLQHPDGIPIISYSENFRVVSFDKLRASDFDLSRPSQVQDHSHKAELGMCDAFLSHSWHDSPTAKWDALCRWASDFEKESGRPPRVWFDRACIDQDKLAESLACLPIFLAGCAKLVVLAGPTWPSRLWCVIELFTFQKMTSGAQLDRISVIPLVDGQGTDARKRSLERSIGALRSFDAETATCFKPEDREAMLSVIEASMGSFGEFNSWAKTVFEHRRLSDRRAIELISSRVPSGSQRALSRMTRGLRGSITGFFRIGARGLSRGRSTGAKVASRSTAPGGVLQEAGGGGACQQLHESRDSEELRRELSLTIKVVPRRGSSEKSNALVGDGHAPCTALFARLKPGEQLLCCSHAPHSWHSLLCGCHSCHSDGLALTGPQSLVLRLV</sequence>
<proteinExistence type="predicted"/>